<dbReference type="EMBL" id="AZGA01000018">
    <property type="protein sequence ID" value="KRM35033.1"/>
    <property type="molecule type" value="Genomic_DNA"/>
</dbReference>
<evidence type="ECO:0000313" key="2">
    <source>
        <dbReference type="Proteomes" id="UP000051236"/>
    </source>
</evidence>
<name>A0A0R1Y4M0_9LACO</name>
<evidence type="ECO:0000313" key="1">
    <source>
        <dbReference type="EMBL" id="KRM35033.1"/>
    </source>
</evidence>
<proteinExistence type="predicted"/>
<dbReference type="Proteomes" id="UP000051236">
    <property type="component" value="Unassembled WGS sequence"/>
</dbReference>
<comment type="caution">
    <text evidence="1">The sequence shown here is derived from an EMBL/GenBank/DDBJ whole genome shotgun (WGS) entry which is preliminary data.</text>
</comment>
<organism evidence="1 2">
    <name type="scientific">Agrilactobacillus composti DSM 18527 = JCM 14202</name>
    <dbReference type="NCBI Taxonomy" id="1423734"/>
    <lineage>
        <taxon>Bacteria</taxon>
        <taxon>Bacillati</taxon>
        <taxon>Bacillota</taxon>
        <taxon>Bacilli</taxon>
        <taxon>Lactobacillales</taxon>
        <taxon>Lactobacillaceae</taxon>
        <taxon>Agrilactobacillus</taxon>
    </lineage>
</organism>
<dbReference type="AlphaFoldDB" id="A0A0R1Y4M0"/>
<dbReference type="RefSeq" id="WP_057002478.1">
    <property type="nucleotide sequence ID" value="NZ_AZGA01000018.1"/>
</dbReference>
<keyword evidence="2" id="KW-1185">Reference proteome</keyword>
<sequence length="118" mass="13638">MTNKNINYEAQKKFRQKHAYRYTAQATASTARTFLRKAPHSDLLLLQETLNSGVDAWETHHISKLEKVAGRQTTLSKYRYQALAYVSDMMPADRLLFEKDLALALAGKRVPHHTKRKH</sequence>
<gene>
    <name evidence="1" type="ORF">FC83_GL001881</name>
</gene>
<protein>
    <submittedName>
        <fullName evidence="1">Uncharacterized protein</fullName>
    </submittedName>
</protein>
<accession>A0A0R1Y4M0</accession>
<reference evidence="1 2" key="1">
    <citation type="journal article" date="2015" name="Genome Announc.">
        <title>Expanding the biotechnology potential of lactobacilli through comparative genomics of 213 strains and associated genera.</title>
        <authorList>
            <person name="Sun Z."/>
            <person name="Harris H.M."/>
            <person name="McCann A."/>
            <person name="Guo C."/>
            <person name="Argimon S."/>
            <person name="Zhang W."/>
            <person name="Yang X."/>
            <person name="Jeffery I.B."/>
            <person name="Cooney J.C."/>
            <person name="Kagawa T.F."/>
            <person name="Liu W."/>
            <person name="Song Y."/>
            <person name="Salvetti E."/>
            <person name="Wrobel A."/>
            <person name="Rasinkangas P."/>
            <person name="Parkhill J."/>
            <person name="Rea M.C."/>
            <person name="O'Sullivan O."/>
            <person name="Ritari J."/>
            <person name="Douillard F.P."/>
            <person name="Paul Ross R."/>
            <person name="Yang R."/>
            <person name="Briner A.E."/>
            <person name="Felis G.E."/>
            <person name="de Vos W.M."/>
            <person name="Barrangou R."/>
            <person name="Klaenhammer T.R."/>
            <person name="Caufield P.W."/>
            <person name="Cui Y."/>
            <person name="Zhang H."/>
            <person name="O'Toole P.W."/>
        </authorList>
    </citation>
    <scope>NUCLEOTIDE SEQUENCE [LARGE SCALE GENOMIC DNA]</scope>
    <source>
        <strain evidence="1 2">DSM 18527</strain>
    </source>
</reference>
<dbReference type="PATRIC" id="fig|1423734.3.peg.1904"/>